<reference evidence="21 22" key="1">
    <citation type="submission" date="2019-01" db="EMBL/GenBank/DDBJ databases">
        <title>Sequencing of cultivated peanut Arachis hypogaea provides insights into genome evolution and oil improvement.</title>
        <authorList>
            <person name="Chen X."/>
        </authorList>
    </citation>
    <scope>NUCLEOTIDE SEQUENCE [LARGE SCALE GENOMIC DNA]</scope>
    <source>
        <strain evidence="22">cv. Fuhuasheng</strain>
        <tissue evidence="21">Leaves</tissue>
    </source>
</reference>
<dbReference type="Pfam" id="PF01453">
    <property type="entry name" value="B_lectin"/>
    <property type="match status" value="1"/>
</dbReference>
<comment type="similarity">
    <text evidence="16">Belongs to the protein kinase superfamily. Ser/Thr protein kinase family.</text>
</comment>
<dbReference type="GO" id="GO:0005886">
    <property type="term" value="C:plasma membrane"/>
    <property type="evidence" value="ECO:0007669"/>
    <property type="project" value="UniProtKB-SubCell"/>
</dbReference>
<gene>
    <name evidence="21" type="ORF">Ahy_A08g040149</name>
</gene>
<dbReference type="CDD" id="cd14066">
    <property type="entry name" value="STKc_IRAK"/>
    <property type="match status" value="1"/>
</dbReference>
<evidence type="ECO:0000256" key="11">
    <source>
        <dbReference type="ARBA" id="ARBA00023136"/>
    </source>
</evidence>
<dbReference type="InterPro" id="IPR000719">
    <property type="entry name" value="Prot_kinase_dom"/>
</dbReference>
<dbReference type="SMART" id="SM00108">
    <property type="entry name" value="B_lectin"/>
    <property type="match status" value="1"/>
</dbReference>
<dbReference type="InterPro" id="IPR011009">
    <property type="entry name" value="Kinase-like_dom_sf"/>
</dbReference>
<dbReference type="EC" id="2.7.11.1" evidence="16"/>
<evidence type="ECO:0000256" key="2">
    <source>
        <dbReference type="ARBA" id="ARBA00022475"/>
    </source>
</evidence>
<dbReference type="Pfam" id="PF00954">
    <property type="entry name" value="S_locus_glycop"/>
    <property type="match status" value="1"/>
</dbReference>
<evidence type="ECO:0000256" key="12">
    <source>
        <dbReference type="ARBA" id="ARBA00023157"/>
    </source>
</evidence>
<evidence type="ECO:0000256" key="3">
    <source>
        <dbReference type="ARBA" id="ARBA00022527"/>
    </source>
</evidence>
<dbReference type="InterPro" id="IPR036426">
    <property type="entry name" value="Bulb-type_lectin_dom_sf"/>
</dbReference>
<comment type="catalytic activity">
    <reaction evidence="14 16">
        <text>L-threonyl-[protein] + ATP = O-phospho-L-threonyl-[protein] + ADP + H(+)</text>
        <dbReference type="Rhea" id="RHEA:46608"/>
        <dbReference type="Rhea" id="RHEA-COMP:11060"/>
        <dbReference type="Rhea" id="RHEA-COMP:11605"/>
        <dbReference type="ChEBI" id="CHEBI:15378"/>
        <dbReference type="ChEBI" id="CHEBI:30013"/>
        <dbReference type="ChEBI" id="CHEBI:30616"/>
        <dbReference type="ChEBI" id="CHEBI:61977"/>
        <dbReference type="ChEBI" id="CHEBI:456216"/>
        <dbReference type="EC" id="2.7.11.1"/>
    </reaction>
</comment>
<dbReference type="Pfam" id="PF11883">
    <property type="entry name" value="DUF3403"/>
    <property type="match status" value="1"/>
</dbReference>
<evidence type="ECO:0000256" key="8">
    <source>
        <dbReference type="ARBA" id="ARBA00022777"/>
    </source>
</evidence>
<evidence type="ECO:0000256" key="14">
    <source>
        <dbReference type="ARBA" id="ARBA00047899"/>
    </source>
</evidence>
<dbReference type="SMART" id="SM00473">
    <property type="entry name" value="PAN_AP"/>
    <property type="match status" value="1"/>
</dbReference>
<dbReference type="STRING" id="3818.A0A445BYE0"/>
<name>A0A445BYE0_ARAHY</name>
<accession>A0A445BYE0</accession>
<evidence type="ECO:0000256" key="7">
    <source>
        <dbReference type="ARBA" id="ARBA00022741"/>
    </source>
</evidence>
<dbReference type="GO" id="GO:0106310">
    <property type="term" value="F:protein serine kinase activity"/>
    <property type="evidence" value="ECO:0007669"/>
    <property type="project" value="RHEA"/>
</dbReference>
<dbReference type="SUPFAM" id="SSF51110">
    <property type="entry name" value="alpha-D-mannose-specific plant lectins"/>
    <property type="match status" value="1"/>
</dbReference>
<evidence type="ECO:0000256" key="1">
    <source>
        <dbReference type="ARBA" id="ARBA00004251"/>
    </source>
</evidence>
<keyword evidence="22" id="KW-1185">Reference proteome</keyword>
<dbReference type="PANTHER" id="PTHR27002:SF825">
    <property type="entry name" value="RECEPTOR-LIKE SERINE_THREONINE-PROTEIN KINASE"/>
    <property type="match status" value="1"/>
</dbReference>
<dbReference type="SMART" id="SM00220">
    <property type="entry name" value="S_TKc"/>
    <property type="match status" value="1"/>
</dbReference>
<feature type="domain" description="Protein kinase" evidence="18">
    <location>
        <begin position="596"/>
        <end position="881"/>
    </location>
</feature>
<keyword evidence="4 16" id="KW-0808">Transferase</keyword>
<dbReference type="FunFam" id="2.90.10.10:FF:000001">
    <property type="entry name" value="G-type lectin S-receptor-like serine/threonine-protein kinase"/>
    <property type="match status" value="1"/>
</dbReference>
<dbReference type="InterPro" id="IPR024171">
    <property type="entry name" value="SRK-like_kinase"/>
</dbReference>
<dbReference type="PROSITE" id="PS00108">
    <property type="entry name" value="PROTEIN_KINASE_ST"/>
    <property type="match status" value="1"/>
</dbReference>
<keyword evidence="8 16" id="KW-0418">Kinase</keyword>
<dbReference type="GO" id="GO:0005524">
    <property type="term" value="F:ATP binding"/>
    <property type="evidence" value="ECO:0007669"/>
    <property type="project" value="UniProtKB-KW"/>
</dbReference>
<dbReference type="InterPro" id="IPR001245">
    <property type="entry name" value="Ser-Thr/Tyr_kinase_cat_dom"/>
</dbReference>
<dbReference type="PIRSF" id="PIRSF000641">
    <property type="entry name" value="SRK"/>
    <property type="match status" value="1"/>
</dbReference>
<sequence>MNLPQACVLLFGFGMSRVRAKYESSKLESVGLIAIASVTKQMMSRERDKFLNSASRFNGPCSLEQSFYGITVYIINYDFSIKFRLPSTCPLSKTMRSLVSLFVTSLFASFLSSFSALDILTTHKLIKDGDKLVSARGTFELGFFSPGNSRNRYLGIWYVASPRTPIWVANREAPIRDGSGILRITKGGILNLINITGNIVWSSNAYATAEDAFAQLLESGNLVVRASNGRTTESYLWQSFDYPCDTYMPGMKIGKNLVTGLETFLTSWKSKDDPAPGKYSIHLDTHGWPQVVIRKGTTIVSRFGSWNGLELTGNPARSEASLVFQFTYSESEVYVGYQLRKSSGLSMLSRDVLHPSGNMQRFVWINRIQNWALSSTSLSNQCQHYAWCGANAVCNNNNFPICGCLTGFSPKSPKDWNNGNWFTGCERRTNLNCHDDGFLRYTGVKLPNTSSSFFSETLNLKECGQLCLSKCSCTAYANLYVDGSGCLLWFVELVDIIQYSERGQDLYVRLAASDIDSVKKMERSNKDKRLVGIIIICGVLVMIIFLFLGHLTYKQSDSRRKREKVHNQDYRCGQRKEEVDWPTFDFQTIVNATANFSSDNKVGEGGFGPVYKGTLIDGQEIAVKRLSINSGQGLNELRNEVNTIAKLQHRNLVKLFGCCLEEEEKMLVYEYVPNKSLDSFIFDQTRRKLLDWPTRMHIIVGIARGLLYLHQDSRMRIIHRDLKASNILLDANMNPKISDFGLAKAFGGDQTEAKTNRIVGTYGYMPPEYAVHGKFSVKSDVFSFGVLALEILSGKKNRDFSDPNHSLNLLGHSWRLWVEQRHLELIDDSLSNASDETEILRCIHIALLCVQQSPEDRPDMLSVVVMLTSDSNLPKPKQPAFYVERNCYNKGFLASNQNTCSENEVTISVVEAR</sequence>
<evidence type="ECO:0000256" key="13">
    <source>
        <dbReference type="ARBA" id="ARBA00023180"/>
    </source>
</evidence>
<proteinExistence type="inferred from homology"/>
<keyword evidence="12" id="KW-1015">Disulfide bond</keyword>
<keyword evidence="2" id="KW-1003">Cell membrane</keyword>
<dbReference type="PANTHER" id="PTHR27002">
    <property type="entry name" value="RECEPTOR-LIKE SERINE/THREONINE-PROTEIN KINASE SD1-8"/>
    <property type="match status" value="1"/>
</dbReference>
<evidence type="ECO:0000313" key="21">
    <source>
        <dbReference type="EMBL" id="RYR43753.1"/>
    </source>
</evidence>
<dbReference type="GO" id="GO:0048544">
    <property type="term" value="P:recognition of pollen"/>
    <property type="evidence" value="ECO:0007669"/>
    <property type="project" value="InterPro"/>
</dbReference>
<feature type="transmembrane region" description="Helical" evidence="17">
    <location>
        <begin position="530"/>
        <end position="553"/>
    </location>
</feature>
<evidence type="ECO:0000256" key="17">
    <source>
        <dbReference type="SAM" id="Phobius"/>
    </source>
</evidence>
<dbReference type="FunFam" id="3.30.200.20:FF:000195">
    <property type="entry name" value="G-type lectin S-receptor-like serine/threonine-protein kinase"/>
    <property type="match status" value="1"/>
</dbReference>
<evidence type="ECO:0000256" key="4">
    <source>
        <dbReference type="ARBA" id="ARBA00022679"/>
    </source>
</evidence>
<dbReference type="Pfam" id="PF08276">
    <property type="entry name" value="PAN_2"/>
    <property type="match status" value="1"/>
</dbReference>
<dbReference type="InterPro" id="IPR000858">
    <property type="entry name" value="S_locus_glycoprot_dom"/>
</dbReference>
<evidence type="ECO:0000256" key="6">
    <source>
        <dbReference type="ARBA" id="ARBA00022729"/>
    </source>
</evidence>
<dbReference type="Pfam" id="PF07714">
    <property type="entry name" value="PK_Tyr_Ser-Thr"/>
    <property type="match status" value="1"/>
</dbReference>
<dbReference type="PROSITE" id="PS50011">
    <property type="entry name" value="PROTEIN_KINASE_DOM"/>
    <property type="match status" value="1"/>
</dbReference>
<dbReference type="Gene3D" id="3.30.200.20">
    <property type="entry name" value="Phosphorylase Kinase, domain 1"/>
    <property type="match status" value="1"/>
</dbReference>
<dbReference type="FunFam" id="1.10.510.10:FF:000060">
    <property type="entry name" value="G-type lectin S-receptor-like serine/threonine-protein kinase"/>
    <property type="match status" value="1"/>
</dbReference>
<feature type="domain" description="Bulb-type lectin" evidence="19">
    <location>
        <begin position="117"/>
        <end position="237"/>
    </location>
</feature>
<evidence type="ECO:0000259" key="20">
    <source>
        <dbReference type="PROSITE" id="PS50948"/>
    </source>
</evidence>
<comment type="catalytic activity">
    <reaction evidence="15 16">
        <text>L-seryl-[protein] + ATP = O-phospho-L-seryl-[protein] + ADP + H(+)</text>
        <dbReference type="Rhea" id="RHEA:17989"/>
        <dbReference type="Rhea" id="RHEA-COMP:9863"/>
        <dbReference type="Rhea" id="RHEA-COMP:11604"/>
        <dbReference type="ChEBI" id="CHEBI:15378"/>
        <dbReference type="ChEBI" id="CHEBI:29999"/>
        <dbReference type="ChEBI" id="CHEBI:30616"/>
        <dbReference type="ChEBI" id="CHEBI:83421"/>
        <dbReference type="ChEBI" id="CHEBI:456216"/>
        <dbReference type="EC" id="2.7.11.1"/>
    </reaction>
</comment>
<dbReference type="PROSITE" id="PS50927">
    <property type="entry name" value="BULB_LECTIN"/>
    <property type="match status" value="1"/>
</dbReference>
<organism evidence="21 22">
    <name type="scientific">Arachis hypogaea</name>
    <name type="common">Peanut</name>
    <dbReference type="NCBI Taxonomy" id="3818"/>
    <lineage>
        <taxon>Eukaryota</taxon>
        <taxon>Viridiplantae</taxon>
        <taxon>Streptophyta</taxon>
        <taxon>Embryophyta</taxon>
        <taxon>Tracheophyta</taxon>
        <taxon>Spermatophyta</taxon>
        <taxon>Magnoliopsida</taxon>
        <taxon>eudicotyledons</taxon>
        <taxon>Gunneridae</taxon>
        <taxon>Pentapetalae</taxon>
        <taxon>rosids</taxon>
        <taxon>fabids</taxon>
        <taxon>Fabales</taxon>
        <taxon>Fabaceae</taxon>
        <taxon>Papilionoideae</taxon>
        <taxon>50 kb inversion clade</taxon>
        <taxon>dalbergioids sensu lato</taxon>
        <taxon>Dalbergieae</taxon>
        <taxon>Pterocarpus clade</taxon>
        <taxon>Arachis</taxon>
    </lineage>
</organism>
<evidence type="ECO:0000256" key="10">
    <source>
        <dbReference type="ARBA" id="ARBA00022989"/>
    </source>
</evidence>
<dbReference type="Gene3D" id="2.90.10.10">
    <property type="entry name" value="Bulb-type lectin domain"/>
    <property type="match status" value="1"/>
</dbReference>
<keyword evidence="7 16" id="KW-0547">Nucleotide-binding</keyword>
<dbReference type="AlphaFoldDB" id="A0A445BYE0"/>
<dbReference type="Gene3D" id="1.10.510.10">
    <property type="entry name" value="Transferase(Phosphotransferase) domain 1"/>
    <property type="match status" value="1"/>
</dbReference>
<feature type="domain" description="Apple" evidence="20">
    <location>
        <begin position="433"/>
        <end position="511"/>
    </location>
</feature>
<keyword evidence="13" id="KW-0325">Glycoprotein</keyword>
<dbReference type="CDD" id="cd00028">
    <property type="entry name" value="B_lectin"/>
    <property type="match status" value="1"/>
</dbReference>
<dbReference type="SUPFAM" id="SSF56112">
    <property type="entry name" value="Protein kinase-like (PK-like)"/>
    <property type="match status" value="1"/>
</dbReference>
<evidence type="ECO:0000259" key="18">
    <source>
        <dbReference type="PROSITE" id="PS50011"/>
    </source>
</evidence>
<dbReference type="PROSITE" id="PS50948">
    <property type="entry name" value="PAN"/>
    <property type="match status" value="1"/>
</dbReference>
<dbReference type="GO" id="GO:0004674">
    <property type="term" value="F:protein serine/threonine kinase activity"/>
    <property type="evidence" value="ECO:0007669"/>
    <property type="project" value="UniProtKB-KW"/>
</dbReference>
<evidence type="ECO:0000259" key="19">
    <source>
        <dbReference type="PROSITE" id="PS50927"/>
    </source>
</evidence>
<keyword evidence="3 16" id="KW-0723">Serine/threonine-protein kinase</keyword>
<comment type="caution">
    <text evidence="21">The sequence shown here is derived from an EMBL/GenBank/DDBJ whole genome shotgun (WGS) entry which is preliminary data.</text>
</comment>
<keyword evidence="6" id="KW-0732">Signal</keyword>
<keyword evidence="10 17" id="KW-1133">Transmembrane helix</keyword>
<protein>
    <recommendedName>
        <fullName evidence="16">Receptor-like serine/threonine-protein kinase</fullName>
        <ecNumber evidence="16">2.7.11.1</ecNumber>
    </recommendedName>
</protein>
<evidence type="ECO:0000256" key="5">
    <source>
        <dbReference type="ARBA" id="ARBA00022692"/>
    </source>
</evidence>
<keyword evidence="5 17" id="KW-0812">Transmembrane</keyword>
<evidence type="ECO:0000256" key="9">
    <source>
        <dbReference type="ARBA" id="ARBA00022840"/>
    </source>
</evidence>
<comment type="subcellular location">
    <subcellularLocation>
        <location evidence="1">Cell membrane</location>
        <topology evidence="1">Single-pass type I membrane protein</topology>
    </subcellularLocation>
</comment>
<dbReference type="InterPro" id="IPR008271">
    <property type="entry name" value="Ser/Thr_kinase_AS"/>
</dbReference>
<dbReference type="Proteomes" id="UP000289738">
    <property type="component" value="Chromosome A08"/>
</dbReference>
<dbReference type="CDD" id="cd01098">
    <property type="entry name" value="PAN_AP_plant"/>
    <property type="match status" value="1"/>
</dbReference>
<dbReference type="InterPro" id="IPR021820">
    <property type="entry name" value="S-locus_recpt_kinase_C"/>
</dbReference>
<keyword evidence="9 16" id="KW-0067">ATP-binding</keyword>
<evidence type="ECO:0000313" key="22">
    <source>
        <dbReference type="Proteomes" id="UP000289738"/>
    </source>
</evidence>
<keyword evidence="11 17" id="KW-0472">Membrane</keyword>
<dbReference type="InterPro" id="IPR003609">
    <property type="entry name" value="Pan_app"/>
</dbReference>
<dbReference type="EMBL" id="SDMP01000008">
    <property type="protein sequence ID" value="RYR43753.1"/>
    <property type="molecule type" value="Genomic_DNA"/>
</dbReference>
<evidence type="ECO:0000256" key="15">
    <source>
        <dbReference type="ARBA" id="ARBA00048679"/>
    </source>
</evidence>
<evidence type="ECO:0000256" key="16">
    <source>
        <dbReference type="PIRNR" id="PIRNR000641"/>
    </source>
</evidence>
<dbReference type="InterPro" id="IPR001480">
    <property type="entry name" value="Bulb-type_lectin_dom"/>
</dbReference>